<comment type="caution">
    <text evidence="1">The sequence shown here is derived from an EMBL/GenBank/DDBJ whole genome shotgun (WGS) entry which is preliminary data.</text>
</comment>
<evidence type="ECO:0000313" key="1">
    <source>
        <dbReference type="EMBL" id="MCP2260675.1"/>
    </source>
</evidence>
<protein>
    <submittedName>
        <fullName evidence="1">Immunity protein Imm1</fullName>
    </submittedName>
</protein>
<gene>
    <name evidence="1" type="ORF">LX15_004395</name>
</gene>
<organism evidence="1 2">
    <name type="scientific">Streptoalloteichus tenebrarius (strain ATCC 17920 / DSM 40477 / JCM 4838 / CBS 697.72 / NBRC 16177 / NCIMB 11028 / NRRL B-12390 / A12253. 1 / ISP 5477)</name>
    <name type="common">Streptomyces tenebrarius</name>
    <dbReference type="NCBI Taxonomy" id="1933"/>
    <lineage>
        <taxon>Bacteria</taxon>
        <taxon>Bacillati</taxon>
        <taxon>Actinomycetota</taxon>
        <taxon>Actinomycetes</taxon>
        <taxon>Pseudonocardiales</taxon>
        <taxon>Pseudonocardiaceae</taxon>
        <taxon>Streptoalloteichus</taxon>
    </lineage>
</organism>
<accession>A0ABT1HZ91</accession>
<dbReference type="Pfam" id="PF14430">
    <property type="entry name" value="Imm1"/>
    <property type="match status" value="1"/>
</dbReference>
<evidence type="ECO:0000313" key="2">
    <source>
        <dbReference type="Proteomes" id="UP001205311"/>
    </source>
</evidence>
<dbReference type="RefSeq" id="WP_253671522.1">
    <property type="nucleotide sequence ID" value="NZ_JAMTCP010000030.1"/>
</dbReference>
<sequence length="145" mass="15988">MGSLDVYYLFEHDESPVVVATAEDVDALIDRVRSESPREAPILMDVHLSGDPYTQGLDVGVSDGRGVVRYAGRDWPRGVVSVNEQSSGDEEVAYFYMGHWRGFPANAEIPLELVRAAVKEFMESGGARPTCIRWQPEPWGVSDGS</sequence>
<dbReference type="EMBL" id="JAMTCP010000030">
    <property type="protein sequence ID" value="MCP2260675.1"/>
    <property type="molecule type" value="Genomic_DNA"/>
</dbReference>
<dbReference type="Proteomes" id="UP001205311">
    <property type="component" value="Unassembled WGS sequence"/>
</dbReference>
<dbReference type="InterPro" id="IPR025680">
    <property type="entry name" value="DddI"/>
</dbReference>
<name>A0ABT1HZ91_STRSD</name>
<reference evidence="1 2" key="1">
    <citation type="submission" date="2022-06" db="EMBL/GenBank/DDBJ databases">
        <title>Genomic Encyclopedia of Archaeal and Bacterial Type Strains, Phase II (KMG-II): from individual species to whole genera.</title>
        <authorList>
            <person name="Goeker M."/>
        </authorList>
    </citation>
    <scope>NUCLEOTIDE SEQUENCE [LARGE SCALE GENOMIC DNA]</scope>
    <source>
        <strain evidence="1 2">DSM 40477</strain>
    </source>
</reference>
<keyword evidence="2" id="KW-1185">Reference proteome</keyword>
<proteinExistence type="predicted"/>